<dbReference type="Gene3D" id="1.20.1570.10">
    <property type="entry name" value="dip2346 domain like"/>
    <property type="match status" value="2"/>
</dbReference>
<feature type="non-terminal residue" evidence="3">
    <location>
        <position position="1"/>
    </location>
</feature>
<evidence type="ECO:0000313" key="3">
    <source>
        <dbReference type="EMBL" id="GAG00863.1"/>
    </source>
</evidence>
<dbReference type="Gene3D" id="3.40.140.40">
    <property type="entry name" value="Domain of unknown function (DUF1846), C-terminal subdomain"/>
    <property type="match status" value="1"/>
</dbReference>
<dbReference type="InterPro" id="IPR048441">
    <property type="entry name" value="DUF1846_C"/>
</dbReference>
<dbReference type="AlphaFoldDB" id="X0UKH5"/>
<feature type="domain" description="DUF1846" evidence="2">
    <location>
        <begin position="164"/>
        <end position="267"/>
    </location>
</feature>
<evidence type="ECO:0000259" key="1">
    <source>
        <dbReference type="Pfam" id="PF08903"/>
    </source>
</evidence>
<comment type="caution">
    <text evidence="3">The sequence shown here is derived from an EMBL/GenBank/DDBJ whole genome shotgun (WGS) entry which is preliminary data.</text>
</comment>
<organism evidence="3">
    <name type="scientific">marine sediment metagenome</name>
    <dbReference type="NCBI Taxonomy" id="412755"/>
    <lineage>
        <taxon>unclassified sequences</taxon>
        <taxon>metagenomes</taxon>
        <taxon>ecological metagenomes</taxon>
    </lineage>
</organism>
<dbReference type="InterPro" id="IPR048496">
    <property type="entry name" value="DUF1846_N"/>
</dbReference>
<feature type="non-terminal residue" evidence="3">
    <location>
        <position position="267"/>
    </location>
</feature>
<reference evidence="3" key="1">
    <citation type="journal article" date="2014" name="Front. Microbiol.">
        <title>High frequency of phylogenetically diverse reductive dehalogenase-homologous genes in deep subseafloor sedimentary metagenomes.</title>
        <authorList>
            <person name="Kawai M."/>
            <person name="Futagami T."/>
            <person name="Toyoda A."/>
            <person name="Takaki Y."/>
            <person name="Nishi S."/>
            <person name="Hori S."/>
            <person name="Arai W."/>
            <person name="Tsubouchi T."/>
            <person name="Morono Y."/>
            <person name="Uchiyama I."/>
            <person name="Ito T."/>
            <person name="Fujiyama A."/>
            <person name="Inagaki F."/>
            <person name="Takami H."/>
        </authorList>
    </citation>
    <scope>NUCLEOTIDE SEQUENCE</scope>
    <source>
        <strain evidence="3">Expedition CK06-06</strain>
    </source>
</reference>
<name>X0UKH5_9ZZZZ</name>
<dbReference type="Pfam" id="PF20921">
    <property type="entry name" value="DUF1846_C"/>
    <property type="match status" value="1"/>
</dbReference>
<accession>X0UKH5</accession>
<proteinExistence type="predicted"/>
<protein>
    <submittedName>
        <fullName evidence="3">Uncharacterized protein</fullName>
    </submittedName>
</protein>
<gene>
    <name evidence="3" type="ORF">S01H1_39752</name>
</gene>
<sequence>GPGSGKLSTCLSQLYHDYRKGVKSGYAKFETFPIWNIPLKHPVNIAYEAATADIRDFNLIDPFHLETYNEISINYNRDVEIFPVLKRILEKITGAESPYKSPTDMGVNRAGFGIVDDEAVKEAAKQEIIRRFFKYSCEYAMGFTDKETVQRAELIMEEVSVKPEDRVVVNPARKAAKEAEKKGKGNEGIFCGAAIELKDGKIITGKNSTLMHASSSLVLNAIKHVAEIPDKIHLLSPAILKSIRNLKENITSKKIVSLDLEEALIAL</sequence>
<feature type="domain" description="DUF1846" evidence="1">
    <location>
        <begin position="1"/>
        <end position="159"/>
    </location>
</feature>
<evidence type="ECO:0000259" key="2">
    <source>
        <dbReference type="Pfam" id="PF20921"/>
    </source>
</evidence>
<dbReference type="EMBL" id="BARS01025120">
    <property type="protein sequence ID" value="GAG00863.1"/>
    <property type="molecule type" value="Genomic_DNA"/>
</dbReference>
<dbReference type="Pfam" id="PF08903">
    <property type="entry name" value="DUF1846"/>
    <property type="match status" value="1"/>
</dbReference>